<protein>
    <recommendedName>
        <fullName evidence="4">Polynucleotide 5'-hydroxyl-kinase GRC3</fullName>
    </recommendedName>
    <alternativeName>
        <fullName evidence="3">Polynucleotide 5'-hydroxyl-kinase grc3</fullName>
    </alternativeName>
</protein>
<comment type="function">
    <text evidence="1">Polynucleotide 5'-kinase involved in rRNA processing.</text>
</comment>
<sequence>AFSARKTLKNKSCDTPSQNRNHARILKIEEVQADDPVPIDYKNEITKEDGPLEQMPIADGPIKLFSTFAPTDKNFKEFKDGSKSLRISPGDRLVIVGQYEICVRKGEISLLGATLTHSKRYRVFASPTHSLPVIRCSRESFDHAELSLYPFESGFEELKSISPLFGSFLDNIPNSAGSELENLFRKKKLSGFQILFSSNDKHQKLPFQSLVSPPEWNLAISNCLKYSGTPSIVFVCGPKSAGKSTFAKLLINRFISGSINDLATTGVVLLDLDPGQPEYSPPGQLSLIHIKELNLGPSFSHPICGSINKCIRSHSIGAVSPTLDPDFYKTCATNLFSEYLRIFATRSPKIPLVINTPGWVLGTGLEILVELIEKIKPTIVIYMSQDGPPEVVESLQDVDKSIKFVSLPSQTSENSSRTAAHLRKMLYISYFHLNSGPKNTLAWDIQPITSYRPWEIRYSGDSPGILGIVCYGEYPPVCLLAETLNGCLVSIVVVDELDAVPELEIGNLNPGKELLGIHKNPMYPQKFHKEPNIIRTPEDLPYFNPKKAITLDPEKSHCIGLALIRGIDVTRRRLQVITPISPNIIERLQEAEKSIVLVHGKLETPGWAYTEYIMQENMSEESCEILSKPEQIFHNDLNVNNTDTYIALESGLKEEQFQNFPWVERLQGHQGRSVGSFVWRVRRDLGKPNDGPD</sequence>
<evidence type="ECO:0000313" key="10">
    <source>
        <dbReference type="EMBL" id="POS87289.1"/>
    </source>
</evidence>
<evidence type="ECO:0000256" key="4">
    <source>
        <dbReference type="ARBA" id="ARBA00019824"/>
    </source>
</evidence>
<feature type="non-terminal residue" evidence="10">
    <location>
        <position position="693"/>
    </location>
</feature>
<dbReference type="AlphaFoldDB" id="A0A2S4PZ15"/>
<evidence type="ECO:0000256" key="1">
    <source>
        <dbReference type="ARBA" id="ARBA00003798"/>
    </source>
</evidence>
<comment type="caution">
    <text evidence="10">The sequence shown here is derived from an EMBL/GenBank/DDBJ whole genome shotgun (WGS) entry which is preliminary data.</text>
</comment>
<keyword evidence="8" id="KW-0067">ATP-binding</keyword>
<gene>
    <name evidence="10" type="ORF">EPUL_001516</name>
</gene>
<proteinExistence type="inferred from homology"/>
<keyword evidence="7" id="KW-0418">Kinase</keyword>
<dbReference type="EMBL" id="PEDP01000156">
    <property type="protein sequence ID" value="POS87289.1"/>
    <property type="molecule type" value="Genomic_DNA"/>
</dbReference>
<evidence type="ECO:0000256" key="3">
    <source>
        <dbReference type="ARBA" id="ARBA00018706"/>
    </source>
</evidence>
<evidence type="ECO:0000256" key="7">
    <source>
        <dbReference type="ARBA" id="ARBA00022777"/>
    </source>
</evidence>
<evidence type="ECO:0000256" key="2">
    <source>
        <dbReference type="ARBA" id="ARBA00011003"/>
    </source>
</evidence>
<feature type="non-terminal residue" evidence="10">
    <location>
        <position position="1"/>
    </location>
</feature>
<evidence type="ECO:0000256" key="5">
    <source>
        <dbReference type="ARBA" id="ARBA00022679"/>
    </source>
</evidence>
<evidence type="ECO:0000256" key="6">
    <source>
        <dbReference type="ARBA" id="ARBA00022741"/>
    </source>
</evidence>
<dbReference type="InterPro" id="IPR027417">
    <property type="entry name" value="P-loop_NTPase"/>
</dbReference>
<keyword evidence="11" id="KW-1185">Reference proteome</keyword>
<comment type="similarity">
    <text evidence="2">Belongs to the Clp1 family. NOL9/GRC3 subfamily.</text>
</comment>
<dbReference type="InterPro" id="IPR032319">
    <property type="entry name" value="CLP1_P"/>
</dbReference>
<dbReference type="OrthoDB" id="4054781at2759"/>
<dbReference type="Pfam" id="PF16575">
    <property type="entry name" value="CLP1_P"/>
    <property type="match status" value="1"/>
</dbReference>
<dbReference type="GO" id="GO:0000448">
    <property type="term" value="P:cleavage in ITS2 between 5.8S rRNA and LSU-rRNA of tricistronic rRNA transcript (SSU-rRNA, 5.8S rRNA, LSU-rRNA)"/>
    <property type="evidence" value="ECO:0007669"/>
    <property type="project" value="TreeGrafter"/>
</dbReference>
<dbReference type="STRING" id="225359.A0A2S4PZ15"/>
<evidence type="ECO:0000256" key="8">
    <source>
        <dbReference type="ARBA" id="ARBA00022840"/>
    </source>
</evidence>
<accession>A0A2S4PZ15</accession>
<dbReference type="SUPFAM" id="SSF52540">
    <property type="entry name" value="P-loop containing nucleoside triphosphate hydrolases"/>
    <property type="match status" value="1"/>
</dbReference>
<dbReference type="Proteomes" id="UP000237438">
    <property type="component" value="Unassembled WGS sequence"/>
</dbReference>
<dbReference type="GO" id="GO:0005634">
    <property type="term" value="C:nucleus"/>
    <property type="evidence" value="ECO:0007669"/>
    <property type="project" value="TreeGrafter"/>
</dbReference>
<feature type="domain" description="Clp1 P-loop" evidence="9">
    <location>
        <begin position="237"/>
        <end position="432"/>
    </location>
</feature>
<dbReference type="PANTHER" id="PTHR12755:SF3">
    <property type="entry name" value="POLYNUCLEOTIDE 5'-HYDROXYL-KINASE NOL9"/>
    <property type="match status" value="1"/>
</dbReference>
<evidence type="ECO:0000313" key="11">
    <source>
        <dbReference type="Proteomes" id="UP000237438"/>
    </source>
</evidence>
<dbReference type="GO" id="GO:0051731">
    <property type="term" value="F:polynucleotide 5'-hydroxyl-kinase activity"/>
    <property type="evidence" value="ECO:0007669"/>
    <property type="project" value="InterPro"/>
</dbReference>
<dbReference type="InterPro" id="IPR045116">
    <property type="entry name" value="Clp1/Grc3"/>
</dbReference>
<name>A0A2S4PZ15_9PEZI</name>
<evidence type="ECO:0000259" key="9">
    <source>
        <dbReference type="Pfam" id="PF16575"/>
    </source>
</evidence>
<dbReference type="Gene3D" id="3.40.50.300">
    <property type="entry name" value="P-loop containing nucleotide triphosphate hydrolases"/>
    <property type="match status" value="1"/>
</dbReference>
<keyword evidence="5" id="KW-0808">Transferase</keyword>
<dbReference type="PANTHER" id="PTHR12755">
    <property type="entry name" value="CLEAVAGE/POLYADENYLATION FACTOR IA SUBUNIT CLP1P"/>
    <property type="match status" value="1"/>
</dbReference>
<dbReference type="GO" id="GO:0005524">
    <property type="term" value="F:ATP binding"/>
    <property type="evidence" value="ECO:0007669"/>
    <property type="project" value="UniProtKB-KW"/>
</dbReference>
<reference evidence="10 11" key="1">
    <citation type="submission" date="2017-10" db="EMBL/GenBank/DDBJ databases">
        <title>Development of genomic resources for the powdery mildew, Erysiphe pulchra.</title>
        <authorList>
            <person name="Wadl P.A."/>
            <person name="Mack B.M."/>
            <person name="Moore G."/>
            <person name="Beltz S.B."/>
        </authorList>
    </citation>
    <scope>NUCLEOTIDE SEQUENCE [LARGE SCALE GENOMIC DNA]</scope>
    <source>
        <strain evidence="10">Cflorida</strain>
    </source>
</reference>
<keyword evidence="6" id="KW-0547">Nucleotide-binding</keyword>
<organism evidence="10 11">
    <name type="scientific">Erysiphe pulchra</name>
    <dbReference type="NCBI Taxonomy" id="225359"/>
    <lineage>
        <taxon>Eukaryota</taxon>
        <taxon>Fungi</taxon>
        <taxon>Dikarya</taxon>
        <taxon>Ascomycota</taxon>
        <taxon>Pezizomycotina</taxon>
        <taxon>Leotiomycetes</taxon>
        <taxon>Erysiphales</taxon>
        <taxon>Erysiphaceae</taxon>
        <taxon>Erysiphe</taxon>
    </lineage>
</organism>